<dbReference type="AlphaFoldDB" id="A0A2T7WJ98"/>
<dbReference type="SUPFAM" id="SSF52980">
    <property type="entry name" value="Restriction endonuclease-like"/>
    <property type="match status" value="1"/>
</dbReference>
<dbReference type="EMBL" id="QDFT01000016">
    <property type="protein sequence ID" value="PVE73633.1"/>
    <property type="molecule type" value="Genomic_DNA"/>
</dbReference>
<evidence type="ECO:0000313" key="3">
    <source>
        <dbReference type="Proteomes" id="UP000244649"/>
    </source>
</evidence>
<reference evidence="2 3" key="1">
    <citation type="submission" date="2018-04" db="EMBL/GenBank/DDBJ databases">
        <authorList>
            <person name="Go L.Y."/>
            <person name="Mitchell J.A."/>
        </authorList>
    </citation>
    <scope>NUCLEOTIDE SEQUENCE [LARGE SCALE GENOMIC DNA]</scope>
    <source>
        <strain evidence="2 3">TPD7010</strain>
    </source>
</reference>
<dbReference type="InterPro" id="IPR011335">
    <property type="entry name" value="Restrct_endonuc-II-like"/>
</dbReference>
<sequence length="297" mass="32962">MRPRPLPSDLGPMFHVRDADSHGIPRRRLLAADLQSPFHGVRALRDHPLDGLEARCRAFLPRMAGGQFFSHTTAAALWGMPLPVPAEGSLHVGSVPPLREPRTRGVKGHRIMMPQDGVTLLRDLPIATRVETWAQLGGILRTEDLVAAGDWALSEGETIRELQEAARRARRRGAVSLREAADLIRPGVESPRETAVRLVLVGAGLPEPQINWILRTSDGVFVARLDLAYPDERVAIEYDGRQHADAAQFRRDADRWRAIAQEGWTLIRVVAHHLDAPMRDVVAPVRQALRASALPHR</sequence>
<dbReference type="InterPro" id="IPR007569">
    <property type="entry name" value="DUF559"/>
</dbReference>
<evidence type="ECO:0000259" key="1">
    <source>
        <dbReference type="Pfam" id="PF04480"/>
    </source>
</evidence>
<dbReference type="Proteomes" id="UP000244649">
    <property type="component" value="Unassembled WGS sequence"/>
</dbReference>
<feature type="domain" description="DUF559" evidence="1">
    <location>
        <begin position="226"/>
        <end position="289"/>
    </location>
</feature>
<dbReference type="Gene3D" id="3.40.960.10">
    <property type="entry name" value="VSR Endonuclease"/>
    <property type="match status" value="1"/>
</dbReference>
<evidence type="ECO:0000313" key="2">
    <source>
        <dbReference type="EMBL" id="PVE73633.1"/>
    </source>
</evidence>
<gene>
    <name evidence="2" type="ORF">DC432_08120</name>
</gene>
<accession>A0A2T7WJ98</accession>
<dbReference type="Pfam" id="PF04480">
    <property type="entry name" value="DUF559"/>
    <property type="match status" value="1"/>
</dbReference>
<proteinExistence type="predicted"/>
<comment type="caution">
    <text evidence="2">The sequence shown here is derived from an EMBL/GenBank/DDBJ whole genome shotgun (WGS) entry which is preliminary data.</text>
</comment>
<name>A0A2T7WJ98_MICTE</name>
<organism evidence="2 3">
    <name type="scientific">Microbacterium testaceum</name>
    <name type="common">Aureobacterium testaceum</name>
    <name type="synonym">Brevibacterium testaceum</name>
    <dbReference type="NCBI Taxonomy" id="2033"/>
    <lineage>
        <taxon>Bacteria</taxon>
        <taxon>Bacillati</taxon>
        <taxon>Actinomycetota</taxon>
        <taxon>Actinomycetes</taxon>
        <taxon>Micrococcales</taxon>
        <taxon>Microbacteriaceae</taxon>
        <taxon>Microbacterium</taxon>
    </lineage>
</organism>
<protein>
    <recommendedName>
        <fullName evidence="1">DUF559 domain-containing protein</fullName>
    </recommendedName>
</protein>